<protein>
    <submittedName>
        <fullName evidence="1">Uncharacterized protein</fullName>
    </submittedName>
</protein>
<sequence length="40" mass="4887">MNLEQRINAFSKLGDFLSQFSEENHQKTMTFLSMIFFRWL</sequence>
<dbReference type="HOGENOM" id="CLU_3290037_0_0_10"/>
<accession>T2KL40</accession>
<dbReference type="Proteomes" id="UP000016160">
    <property type="component" value="Chromosome"/>
</dbReference>
<dbReference type="AlphaFoldDB" id="T2KL40"/>
<organism evidence="1 2">
    <name type="scientific">Formosa agariphila (strain DSM 15362 / KCTC 12365 / LMG 23005 / KMM 3901 / M-2Alg 35-1)</name>
    <dbReference type="NCBI Taxonomy" id="1347342"/>
    <lineage>
        <taxon>Bacteria</taxon>
        <taxon>Pseudomonadati</taxon>
        <taxon>Bacteroidota</taxon>
        <taxon>Flavobacteriia</taxon>
        <taxon>Flavobacteriales</taxon>
        <taxon>Flavobacteriaceae</taxon>
        <taxon>Formosa</taxon>
    </lineage>
</organism>
<dbReference type="PATRIC" id="fig|1347342.6.peg.1455"/>
<reference evidence="1 2" key="1">
    <citation type="journal article" date="2013" name="Appl. Environ. Microbiol.">
        <title>The genome of the alga-associated marine flavobacterium Formosa agariphila KMM 3901T reveals a broad potential for degradation of algal polysaccharides.</title>
        <authorList>
            <person name="Mann A.J."/>
            <person name="Hahnke R.L."/>
            <person name="Huang S."/>
            <person name="Werner J."/>
            <person name="Xing P."/>
            <person name="Barbeyron T."/>
            <person name="Huettel B."/>
            <person name="Stueber K."/>
            <person name="Reinhardt R."/>
            <person name="Harder J."/>
            <person name="Gloeckner F.O."/>
            <person name="Amann R.I."/>
            <person name="Teeling H."/>
        </authorList>
    </citation>
    <scope>NUCLEOTIDE SEQUENCE [LARGE SCALE GENOMIC DNA]</scope>
    <source>
        <strain evidence="2">DSM 15362 / KCTC 12365 / LMG 23005 / KMM 3901</strain>
    </source>
</reference>
<keyword evidence="2" id="KW-1185">Reference proteome</keyword>
<gene>
    <name evidence="1" type="ORF">BN863_14460</name>
</gene>
<proteinExistence type="predicted"/>
<name>T2KL40_FORAG</name>
<dbReference type="STRING" id="1347342.BN863_14460"/>
<evidence type="ECO:0000313" key="2">
    <source>
        <dbReference type="Proteomes" id="UP000016160"/>
    </source>
</evidence>
<dbReference type="EMBL" id="HG315671">
    <property type="protein sequence ID" value="CDF79158.1"/>
    <property type="molecule type" value="Genomic_DNA"/>
</dbReference>
<evidence type="ECO:0000313" key="1">
    <source>
        <dbReference type="EMBL" id="CDF79158.1"/>
    </source>
</evidence>